<feature type="transmembrane region" description="Helical" evidence="6">
    <location>
        <begin position="381"/>
        <end position="401"/>
    </location>
</feature>
<proteinExistence type="predicted"/>
<gene>
    <name evidence="8" type="ORF">C8D86_10152</name>
</gene>
<feature type="transmembrane region" description="Helical" evidence="6">
    <location>
        <begin position="353"/>
        <end position="375"/>
    </location>
</feature>
<keyword evidence="3 6" id="KW-0812">Transmembrane</keyword>
<organism evidence="8 9">
    <name type="scientific">Aquicella lusitana</name>
    <dbReference type="NCBI Taxonomy" id="254246"/>
    <lineage>
        <taxon>Bacteria</taxon>
        <taxon>Pseudomonadati</taxon>
        <taxon>Pseudomonadota</taxon>
        <taxon>Gammaproteobacteria</taxon>
        <taxon>Legionellales</taxon>
        <taxon>Coxiellaceae</taxon>
        <taxon>Aquicella</taxon>
    </lineage>
</organism>
<dbReference type="Proteomes" id="UP000254720">
    <property type="component" value="Unassembled WGS sequence"/>
</dbReference>
<feature type="transmembrane region" description="Helical" evidence="6">
    <location>
        <begin position="174"/>
        <end position="193"/>
    </location>
</feature>
<comment type="subcellular location">
    <subcellularLocation>
        <location evidence="1">Membrane</location>
        <topology evidence="1">Multi-pass membrane protein</topology>
    </subcellularLocation>
</comment>
<feature type="transmembrane region" description="Helical" evidence="6">
    <location>
        <begin position="224"/>
        <end position="249"/>
    </location>
</feature>
<feature type="transmembrane region" description="Helical" evidence="6">
    <location>
        <begin position="261"/>
        <end position="283"/>
    </location>
</feature>
<feature type="transmembrane region" description="Helical" evidence="6">
    <location>
        <begin position="290"/>
        <end position="309"/>
    </location>
</feature>
<keyword evidence="5 6" id="KW-0472">Membrane</keyword>
<evidence type="ECO:0000256" key="4">
    <source>
        <dbReference type="ARBA" id="ARBA00022989"/>
    </source>
</evidence>
<feature type="domain" description="Major facilitator superfamily (MFS) profile" evidence="7">
    <location>
        <begin position="13"/>
        <end position="405"/>
    </location>
</feature>
<evidence type="ECO:0000259" key="7">
    <source>
        <dbReference type="PROSITE" id="PS50850"/>
    </source>
</evidence>
<dbReference type="Gene3D" id="1.20.1250.20">
    <property type="entry name" value="MFS general substrate transporter like domains"/>
    <property type="match status" value="2"/>
</dbReference>
<sequence length="413" mass="45162">MPPTKTNIFINSRLIAMLALGFSSGLPFALTSSTLQTWFTDANVSLIIIGSLSLLGIPYTLKFLWAPLMDYYGFNRLGKRQGWILLTQLGLAITLFSLARMDPVSQTTSMCIIALLVAFFSASQDVAVDAYRTDILAPEERGLGSAYFVFAYRVAALLSGGFALVCADYFGWQVTYNLMAVLLLLCMIPAYKAPHAVEYAPAASSLFRSILAGILDLMQRDRILLLVLFVIFYKFGTALAMSLMSNFLLHGLGFSKTEIGLAYKVVSFIATVLGALVGGALLIRWQVYRALLVFGLAQAFSNLTFVALAMAGKQFWLMTVSIFVENFCTGLSTAAFLAFLMSLCNHRYSASQFALLSAIDSLGRVLLGPAAALIVEGVGWVQFYFWSFVLCFPGIIFLLLLKEKVSYAHAAAD</sequence>
<evidence type="ECO:0000313" key="9">
    <source>
        <dbReference type="Proteomes" id="UP000254720"/>
    </source>
</evidence>
<comment type="caution">
    <text evidence="8">The sequence shown here is derived from an EMBL/GenBank/DDBJ whole genome shotgun (WGS) entry which is preliminary data.</text>
</comment>
<keyword evidence="9" id="KW-1185">Reference proteome</keyword>
<evidence type="ECO:0000256" key="2">
    <source>
        <dbReference type="ARBA" id="ARBA00022448"/>
    </source>
</evidence>
<evidence type="ECO:0000256" key="3">
    <source>
        <dbReference type="ARBA" id="ARBA00022692"/>
    </source>
</evidence>
<dbReference type="InterPro" id="IPR004752">
    <property type="entry name" value="AmpG_permease/AT-1"/>
</dbReference>
<dbReference type="Pfam" id="PF07690">
    <property type="entry name" value="MFS_1"/>
    <property type="match status" value="1"/>
</dbReference>
<dbReference type="NCBIfam" id="TIGR00901">
    <property type="entry name" value="2A0125"/>
    <property type="match status" value="1"/>
</dbReference>
<evidence type="ECO:0000256" key="6">
    <source>
        <dbReference type="SAM" id="Phobius"/>
    </source>
</evidence>
<evidence type="ECO:0000313" key="8">
    <source>
        <dbReference type="EMBL" id="RDI48773.1"/>
    </source>
</evidence>
<dbReference type="InterPro" id="IPR020846">
    <property type="entry name" value="MFS_dom"/>
</dbReference>
<feature type="transmembrane region" description="Helical" evidence="6">
    <location>
        <begin position="81"/>
        <end position="98"/>
    </location>
</feature>
<dbReference type="GO" id="GO:0022857">
    <property type="term" value="F:transmembrane transporter activity"/>
    <property type="evidence" value="ECO:0007669"/>
    <property type="project" value="InterPro"/>
</dbReference>
<dbReference type="EMBL" id="QQAX01000001">
    <property type="protein sequence ID" value="RDI48773.1"/>
    <property type="molecule type" value="Genomic_DNA"/>
</dbReference>
<dbReference type="InterPro" id="IPR011701">
    <property type="entry name" value="MFS"/>
</dbReference>
<dbReference type="InterPro" id="IPR036259">
    <property type="entry name" value="MFS_trans_sf"/>
</dbReference>
<evidence type="ECO:0000256" key="1">
    <source>
        <dbReference type="ARBA" id="ARBA00004141"/>
    </source>
</evidence>
<dbReference type="AlphaFoldDB" id="A0A370GYP0"/>
<dbReference type="GO" id="GO:0016020">
    <property type="term" value="C:membrane"/>
    <property type="evidence" value="ECO:0007669"/>
    <property type="project" value="UniProtKB-SubCell"/>
</dbReference>
<protein>
    <submittedName>
        <fullName evidence="8">PAT family beta-lactamase induction signal transducer AmpG</fullName>
    </submittedName>
</protein>
<keyword evidence="4 6" id="KW-1133">Transmembrane helix</keyword>
<reference evidence="8 9" key="1">
    <citation type="submission" date="2018-07" db="EMBL/GenBank/DDBJ databases">
        <title>Genomic Encyclopedia of Type Strains, Phase IV (KMG-IV): sequencing the most valuable type-strain genomes for metagenomic binning, comparative biology and taxonomic classification.</title>
        <authorList>
            <person name="Goeker M."/>
        </authorList>
    </citation>
    <scope>NUCLEOTIDE SEQUENCE [LARGE SCALE GENOMIC DNA]</scope>
    <source>
        <strain evidence="8 9">DSM 16500</strain>
    </source>
</reference>
<evidence type="ECO:0000256" key="5">
    <source>
        <dbReference type="ARBA" id="ARBA00023136"/>
    </source>
</evidence>
<dbReference type="PANTHER" id="PTHR12778:SF10">
    <property type="entry name" value="MAJOR FACILITATOR SUPERFAMILY DOMAIN-CONTAINING PROTEIN 3"/>
    <property type="match status" value="1"/>
</dbReference>
<dbReference type="PANTHER" id="PTHR12778">
    <property type="entry name" value="SOLUTE CARRIER FAMILY 33 ACETYL-COA TRANSPORTER -RELATED"/>
    <property type="match status" value="1"/>
</dbReference>
<dbReference type="RefSeq" id="WP_114833289.1">
    <property type="nucleotide sequence ID" value="NZ_LR699114.1"/>
</dbReference>
<dbReference type="OrthoDB" id="9787815at2"/>
<dbReference type="PROSITE" id="PS50850">
    <property type="entry name" value="MFS"/>
    <property type="match status" value="1"/>
</dbReference>
<accession>A0A370GYP0</accession>
<name>A0A370GYP0_9COXI</name>
<dbReference type="SUPFAM" id="SSF103473">
    <property type="entry name" value="MFS general substrate transporter"/>
    <property type="match status" value="1"/>
</dbReference>
<feature type="transmembrane region" description="Helical" evidence="6">
    <location>
        <begin position="147"/>
        <end position="167"/>
    </location>
</feature>
<keyword evidence="2" id="KW-0813">Transport</keyword>
<feature type="transmembrane region" description="Helical" evidence="6">
    <location>
        <begin position="110"/>
        <end position="127"/>
    </location>
</feature>
<feature type="transmembrane region" description="Helical" evidence="6">
    <location>
        <begin position="315"/>
        <end position="341"/>
    </location>
</feature>
<feature type="transmembrane region" description="Helical" evidence="6">
    <location>
        <begin position="42"/>
        <end position="61"/>
    </location>
</feature>
<feature type="transmembrane region" description="Helical" evidence="6">
    <location>
        <begin position="12"/>
        <end position="30"/>
    </location>
</feature>